<dbReference type="EMBL" id="KE504331">
    <property type="protein sequence ID" value="EPS92855.1"/>
    <property type="molecule type" value="Genomic_DNA"/>
</dbReference>
<gene>
    <name evidence="1" type="ORF">FOMPIDRAFT_1056505</name>
</gene>
<dbReference type="AlphaFoldDB" id="S8ET03"/>
<dbReference type="Proteomes" id="UP000015241">
    <property type="component" value="Unassembled WGS sequence"/>
</dbReference>
<dbReference type="HOGENOM" id="CLU_3087236_0_0_1"/>
<dbReference type="InParanoid" id="S8ET03"/>
<keyword evidence="2" id="KW-1185">Reference proteome</keyword>
<organism evidence="1 2">
    <name type="scientific">Fomitopsis schrenkii</name>
    <name type="common">Brown rot fungus</name>
    <dbReference type="NCBI Taxonomy" id="2126942"/>
    <lineage>
        <taxon>Eukaryota</taxon>
        <taxon>Fungi</taxon>
        <taxon>Dikarya</taxon>
        <taxon>Basidiomycota</taxon>
        <taxon>Agaricomycotina</taxon>
        <taxon>Agaricomycetes</taxon>
        <taxon>Polyporales</taxon>
        <taxon>Fomitopsis</taxon>
    </lineage>
</organism>
<accession>S8ET03</accession>
<sequence length="52" mass="5709">MPIFTVPTTLEASTQKMVDLIEPAVSAQCFSGCWQDEAGKALAVYWEEQQGC</sequence>
<reference evidence="1 2" key="1">
    <citation type="journal article" date="2012" name="Science">
        <title>The Paleozoic origin of enzymatic lignin decomposition reconstructed from 31 fungal genomes.</title>
        <authorList>
            <person name="Floudas D."/>
            <person name="Binder M."/>
            <person name="Riley R."/>
            <person name="Barry K."/>
            <person name="Blanchette R.A."/>
            <person name="Henrissat B."/>
            <person name="Martinez A.T."/>
            <person name="Otillar R."/>
            <person name="Spatafora J.W."/>
            <person name="Yadav J.S."/>
            <person name="Aerts A."/>
            <person name="Benoit I."/>
            <person name="Boyd A."/>
            <person name="Carlson A."/>
            <person name="Copeland A."/>
            <person name="Coutinho P.M."/>
            <person name="de Vries R.P."/>
            <person name="Ferreira P."/>
            <person name="Findley K."/>
            <person name="Foster B."/>
            <person name="Gaskell J."/>
            <person name="Glotzer D."/>
            <person name="Gorecki P."/>
            <person name="Heitman J."/>
            <person name="Hesse C."/>
            <person name="Hori C."/>
            <person name="Igarashi K."/>
            <person name="Jurgens J.A."/>
            <person name="Kallen N."/>
            <person name="Kersten P."/>
            <person name="Kohler A."/>
            <person name="Kuees U."/>
            <person name="Kumar T.K.A."/>
            <person name="Kuo A."/>
            <person name="LaButti K."/>
            <person name="Larrondo L.F."/>
            <person name="Lindquist E."/>
            <person name="Ling A."/>
            <person name="Lombard V."/>
            <person name="Lucas S."/>
            <person name="Lundell T."/>
            <person name="Martin R."/>
            <person name="McLaughlin D.J."/>
            <person name="Morgenstern I."/>
            <person name="Morin E."/>
            <person name="Murat C."/>
            <person name="Nagy L.G."/>
            <person name="Nolan M."/>
            <person name="Ohm R.A."/>
            <person name="Patyshakuliyeva A."/>
            <person name="Rokas A."/>
            <person name="Ruiz-Duenas F.J."/>
            <person name="Sabat G."/>
            <person name="Salamov A."/>
            <person name="Samejima M."/>
            <person name="Schmutz J."/>
            <person name="Slot J.C."/>
            <person name="St John F."/>
            <person name="Stenlid J."/>
            <person name="Sun H."/>
            <person name="Sun S."/>
            <person name="Syed K."/>
            <person name="Tsang A."/>
            <person name="Wiebenga A."/>
            <person name="Young D."/>
            <person name="Pisabarro A."/>
            <person name="Eastwood D.C."/>
            <person name="Martin F."/>
            <person name="Cullen D."/>
            <person name="Grigoriev I.V."/>
            <person name="Hibbett D.S."/>
        </authorList>
    </citation>
    <scope>NUCLEOTIDE SEQUENCE</scope>
    <source>
        <strain evidence="2">FP-58527</strain>
    </source>
</reference>
<proteinExistence type="predicted"/>
<name>S8ET03_FOMSC</name>
<evidence type="ECO:0000313" key="1">
    <source>
        <dbReference type="EMBL" id="EPS92855.1"/>
    </source>
</evidence>
<evidence type="ECO:0000313" key="2">
    <source>
        <dbReference type="Proteomes" id="UP000015241"/>
    </source>
</evidence>
<protein>
    <submittedName>
        <fullName evidence="1">Uncharacterized protein</fullName>
    </submittedName>
</protein>